<dbReference type="GO" id="GO:0016126">
    <property type="term" value="P:sterol biosynthetic process"/>
    <property type="evidence" value="ECO:0007669"/>
    <property type="project" value="TreeGrafter"/>
</dbReference>
<keyword evidence="5 13" id="KW-0479">Metal-binding</keyword>
<dbReference type="GO" id="GO:0005789">
    <property type="term" value="C:endoplasmic reticulum membrane"/>
    <property type="evidence" value="ECO:0007669"/>
    <property type="project" value="UniProtKB-SubCell"/>
</dbReference>
<dbReference type="PRINTS" id="PR00363">
    <property type="entry name" value="CYTOCHROMEB5"/>
</dbReference>
<keyword evidence="10 13" id="KW-0472">Membrane</keyword>
<dbReference type="InterPro" id="IPR001199">
    <property type="entry name" value="Cyt_B5-like_heme/steroid-bd"/>
</dbReference>
<evidence type="ECO:0000313" key="16">
    <source>
        <dbReference type="Proteomes" id="UP000053617"/>
    </source>
</evidence>
<evidence type="ECO:0000256" key="6">
    <source>
        <dbReference type="ARBA" id="ARBA00022824"/>
    </source>
</evidence>
<organism evidence="15 16">
    <name type="scientific">Rhinocladiella mackenziei CBS 650.93</name>
    <dbReference type="NCBI Taxonomy" id="1442369"/>
    <lineage>
        <taxon>Eukaryota</taxon>
        <taxon>Fungi</taxon>
        <taxon>Dikarya</taxon>
        <taxon>Ascomycota</taxon>
        <taxon>Pezizomycotina</taxon>
        <taxon>Eurotiomycetes</taxon>
        <taxon>Chaetothyriomycetidae</taxon>
        <taxon>Chaetothyriales</taxon>
        <taxon>Herpotrichiellaceae</taxon>
        <taxon>Rhinocladiella</taxon>
    </lineage>
</organism>
<dbReference type="GO" id="GO:0020037">
    <property type="term" value="F:heme binding"/>
    <property type="evidence" value="ECO:0007669"/>
    <property type="project" value="UniProtKB-UniRule"/>
</dbReference>
<feature type="domain" description="Cytochrome b5 heme-binding" evidence="14">
    <location>
        <begin position="6"/>
        <end position="82"/>
    </location>
</feature>
<dbReference type="InterPro" id="IPR018506">
    <property type="entry name" value="Cyt_B5_heme-BS"/>
</dbReference>
<reference evidence="15 16" key="1">
    <citation type="submission" date="2015-01" db="EMBL/GenBank/DDBJ databases">
        <title>The Genome Sequence of Rhinocladiella mackenzie CBS 650.93.</title>
        <authorList>
            <consortium name="The Broad Institute Genomics Platform"/>
            <person name="Cuomo C."/>
            <person name="de Hoog S."/>
            <person name="Gorbushina A."/>
            <person name="Stielow B."/>
            <person name="Teixiera M."/>
            <person name="Abouelleil A."/>
            <person name="Chapman S.B."/>
            <person name="Priest M."/>
            <person name="Young S.K."/>
            <person name="Wortman J."/>
            <person name="Nusbaum C."/>
            <person name="Birren B."/>
        </authorList>
    </citation>
    <scope>NUCLEOTIDE SEQUENCE [LARGE SCALE GENOMIC DNA]</scope>
    <source>
        <strain evidence="15 16">CBS 650.93</strain>
    </source>
</reference>
<evidence type="ECO:0000259" key="14">
    <source>
        <dbReference type="PROSITE" id="PS50255"/>
    </source>
</evidence>
<dbReference type="Pfam" id="PF00173">
    <property type="entry name" value="Cyt-b5"/>
    <property type="match status" value="1"/>
</dbReference>
<evidence type="ECO:0000256" key="5">
    <source>
        <dbReference type="ARBA" id="ARBA00022723"/>
    </source>
</evidence>
<dbReference type="InterPro" id="IPR050668">
    <property type="entry name" value="Cytochrome_b5"/>
</dbReference>
<gene>
    <name evidence="15" type="ORF">Z518_04628</name>
</gene>
<keyword evidence="4 13" id="KW-0812">Transmembrane</keyword>
<evidence type="ECO:0000256" key="3">
    <source>
        <dbReference type="ARBA" id="ARBA00022617"/>
    </source>
</evidence>
<dbReference type="OrthoDB" id="260519at2759"/>
<dbReference type="RefSeq" id="XP_013273788.1">
    <property type="nucleotide sequence ID" value="XM_013418334.1"/>
</dbReference>
<dbReference type="HOGENOM" id="CLU_102602_3_2_1"/>
<evidence type="ECO:0000256" key="1">
    <source>
        <dbReference type="ARBA" id="ARBA00004131"/>
    </source>
</evidence>
<evidence type="ECO:0000256" key="13">
    <source>
        <dbReference type="RuleBase" id="RU362121"/>
    </source>
</evidence>
<evidence type="ECO:0000313" key="15">
    <source>
        <dbReference type="EMBL" id="KIX06652.1"/>
    </source>
</evidence>
<sequence length="127" mass="14028">MASNQLRVLTSEDLASHRQKEDLYVVVHNKVYNISPFVTEHPGGEDALLDVAGTDATEAFEDVGHSDEARALLKGFLVGEFKQTSPKESVRTASHHTPMQGDRSVLSSRLYLPLLVVLVLIAVLYLR</sequence>
<dbReference type="PROSITE" id="PS50255">
    <property type="entry name" value="CYTOCHROME_B5_2"/>
    <property type="match status" value="1"/>
</dbReference>
<dbReference type="GO" id="GO:0046872">
    <property type="term" value="F:metal ion binding"/>
    <property type="evidence" value="ECO:0007669"/>
    <property type="project" value="UniProtKB-UniRule"/>
</dbReference>
<evidence type="ECO:0000256" key="11">
    <source>
        <dbReference type="ARBA" id="ARBA00037877"/>
    </source>
</evidence>
<comment type="subcellular location">
    <subcellularLocation>
        <location evidence="1">Endoplasmic reticulum membrane</location>
        <topology evidence="1">Single-pass membrane protein</topology>
        <orientation evidence="1">Cytoplasmic side</orientation>
    </subcellularLocation>
    <subcellularLocation>
        <location evidence="11">Microsome membrane</location>
        <topology evidence="11">Single-pass membrane protein</topology>
        <orientation evidence="11">Cytoplasmic side</orientation>
    </subcellularLocation>
</comment>
<keyword evidence="3 13" id="KW-0349">Heme</keyword>
<proteinExistence type="inferred from homology"/>
<evidence type="ECO:0000256" key="10">
    <source>
        <dbReference type="ARBA" id="ARBA00023136"/>
    </source>
</evidence>
<evidence type="ECO:0000256" key="2">
    <source>
        <dbReference type="ARBA" id="ARBA00022448"/>
    </source>
</evidence>
<keyword evidence="2" id="KW-0813">Transport</keyword>
<dbReference type="AlphaFoldDB" id="A0A0D2FWN4"/>
<keyword evidence="6" id="KW-0256">Endoplasmic reticulum</keyword>
<dbReference type="FunFam" id="3.10.120.10:FF:000002">
    <property type="entry name" value="Cytochrome b5 type B"/>
    <property type="match status" value="1"/>
</dbReference>
<dbReference type="SUPFAM" id="SSF55856">
    <property type="entry name" value="Cytochrome b5-like heme/steroid binding domain"/>
    <property type="match status" value="1"/>
</dbReference>
<dbReference type="PANTHER" id="PTHR19359:SF150">
    <property type="entry name" value="CYTOCHROME B5"/>
    <property type="match status" value="1"/>
</dbReference>
<evidence type="ECO:0000256" key="12">
    <source>
        <dbReference type="ARBA" id="ARBA00038168"/>
    </source>
</evidence>
<dbReference type="PROSITE" id="PS00191">
    <property type="entry name" value="CYTOCHROME_B5_1"/>
    <property type="match status" value="1"/>
</dbReference>
<name>A0A0D2FWN4_9EURO</name>
<feature type="transmembrane region" description="Helical" evidence="13">
    <location>
        <begin position="110"/>
        <end position="126"/>
    </location>
</feature>
<evidence type="ECO:0000256" key="7">
    <source>
        <dbReference type="ARBA" id="ARBA00022848"/>
    </source>
</evidence>
<dbReference type="InterPro" id="IPR036400">
    <property type="entry name" value="Cyt_B5-like_heme/steroid_sf"/>
</dbReference>
<keyword evidence="7" id="KW-0492">Microsome</keyword>
<accession>A0A0D2FWN4</accession>
<comment type="similarity">
    <text evidence="12 13">Belongs to the cytochrome b5 family.</text>
</comment>
<protein>
    <recommendedName>
        <fullName evidence="14">Cytochrome b5 heme-binding domain-containing protein</fullName>
    </recommendedName>
</protein>
<dbReference type="PANTHER" id="PTHR19359">
    <property type="entry name" value="CYTOCHROME B5"/>
    <property type="match status" value="1"/>
</dbReference>
<keyword evidence="8" id="KW-0249">Electron transport</keyword>
<dbReference type="GeneID" id="25292699"/>
<keyword evidence="9 13" id="KW-0408">Iron</keyword>
<keyword evidence="16" id="KW-1185">Reference proteome</keyword>
<dbReference type="Gene3D" id="3.10.120.10">
    <property type="entry name" value="Cytochrome b5-like heme/steroid binding domain"/>
    <property type="match status" value="1"/>
</dbReference>
<dbReference type="VEuPathDB" id="FungiDB:Z518_04628"/>
<dbReference type="EMBL" id="KN847477">
    <property type="protein sequence ID" value="KIX06652.1"/>
    <property type="molecule type" value="Genomic_DNA"/>
</dbReference>
<dbReference type="Proteomes" id="UP000053617">
    <property type="component" value="Unassembled WGS sequence"/>
</dbReference>
<dbReference type="STRING" id="1442369.A0A0D2FWN4"/>
<evidence type="ECO:0000256" key="8">
    <source>
        <dbReference type="ARBA" id="ARBA00022982"/>
    </source>
</evidence>
<evidence type="ECO:0000256" key="9">
    <source>
        <dbReference type="ARBA" id="ARBA00023004"/>
    </source>
</evidence>
<evidence type="ECO:0000256" key="4">
    <source>
        <dbReference type="ARBA" id="ARBA00022692"/>
    </source>
</evidence>
<keyword evidence="13" id="KW-1133">Transmembrane helix</keyword>
<dbReference type="SMART" id="SM01117">
    <property type="entry name" value="Cyt-b5"/>
    <property type="match status" value="1"/>
</dbReference>